<gene>
    <name evidence="1" type="ORF">Tci_885275</name>
</gene>
<name>A0A699TW50_TANCI</name>
<feature type="non-terminal residue" evidence="1">
    <location>
        <position position="209"/>
    </location>
</feature>
<feature type="non-terminal residue" evidence="1">
    <location>
        <position position="1"/>
    </location>
</feature>
<organism evidence="1">
    <name type="scientific">Tanacetum cinerariifolium</name>
    <name type="common">Dalmatian daisy</name>
    <name type="synonym">Chrysanthemum cinerariifolium</name>
    <dbReference type="NCBI Taxonomy" id="118510"/>
    <lineage>
        <taxon>Eukaryota</taxon>
        <taxon>Viridiplantae</taxon>
        <taxon>Streptophyta</taxon>
        <taxon>Embryophyta</taxon>
        <taxon>Tracheophyta</taxon>
        <taxon>Spermatophyta</taxon>
        <taxon>Magnoliopsida</taxon>
        <taxon>eudicotyledons</taxon>
        <taxon>Gunneridae</taxon>
        <taxon>Pentapetalae</taxon>
        <taxon>asterids</taxon>
        <taxon>campanulids</taxon>
        <taxon>Asterales</taxon>
        <taxon>Asteraceae</taxon>
        <taxon>Asteroideae</taxon>
        <taxon>Anthemideae</taxon>
        <taxon>Anthemidinae</taxon>
        <taxon>Tanacetum</taxon>
    </lineage>
</organism>
<reference evidence="1" key="1">
    <citation type="journal article" date="2019" name="Sci. Rep.">
        <title>Draft genome of Tanacetum cinerariifolium, the natural source of mosquito coil.</title>
        <authorList>
            <person name="Yamashiro T."/>
            <person name="Shiraishi A."/>
            <person name="Satake H."/>
            <person name="Nakayama K."/>
        </authorList>
    </citation>
    <scope>NUCLEOTIDE SEQUENCE</scope>
</reference>
<accession>A0A699TW50</accession>
<sequence length="209" mass="21617">VGLEADNRIAPRRQPQARQRLGADYAAVFAHRQRHGVVAQRLAGVAVFYFKQALASIRQRAFGRLVHALAFVDGGPGLAVRFHDAFDGEVVVVLLLKVAAVGVIRCASGIALQQSLVFKLPDAAANHALGGAPAVPKLLHVAGGVAHGVGVFAEENGPRVAVVLVGQQLGREQAGVHAAHHVHVGLVAGHLDAVGVVFGVVGVRGVDVA</sequence>
<proteinExistence type="predicted"/>
<dbReference type="EMBL" id="BKCJ011271493">
    <property type="protein sequence ID" value="GFD13306.1"/>
    <property type="molecule type" value="Genomic_DNA"/>
</dbReference>
<protein>
    <submittedName>
        <fullName evidence="1">Uncharacterized protein</fullName>
    </submittedName>
</protein>
<comment type="caution">
    <text evidence="1">The sequence shown here is derived from an EMBL/GenBank/DDBJ whole genome shotgun (WGS) entry which is preliminary data.</text>
</comment>
<evidence type="ECO:0000313" key="1">
    <source>
        <dbReference type="EMBL" id="GFD13306.1"/>
    </source>
</evidence>
<dbReference type="AlphaFoldDB" id="A0A699TW50"/>